<dbReference type="CDD" id="cd06471">
    <property type="entry name" value="ACD_LpsHSP_like"/>
    <property type="match status" value="1"/>
</dbReference>
<dbReference type="InterPro" id="IPR031107">
    <property type="entry name" value="Small_HSP"/>
</dbReference>
<reference evidence="4 5" key="1">
    <citation type="submission" date="2019-03" db="EMBL/GenBank/DDBJ databases">
        <title>Genomic Encyclopedia of Type Strains, Phase IV (KMG-IV): sequencing the most valuable type-strain genomes for metagenomic binning, comparative biology and taxonomic classification.</title>
        <authorList>
            <person name="Goeker M."/>
        </authorList>
    </citation>
    <scope>NUCLEOTIDE SEQUENCE [LARGE SCALE GENOMIC DNA]</scope>
    <source>
        <strain evidence="4 5">DSM 26752</strain>
    </source>
</reference>
<name>A0A4R3KXL0_9FIRM</name>
<sequence length="144" mass="17122">MFGITPYRGFGSRLPREFKGDFLDTLFDSMLEEFDDTYNPIRVDIKERDKEYILEAEIPGVDKDDITLEIKDDILTLAVERKEEIDEEKENYIRKERRYGSFRRSFYIDDVDQDKIKAKFKNGVLKVKLPKKKTTSKENKIPIE</sequence>
<dbReference type="PROSITE" id="PS01031">
    <property type="entry name" value="SHSP"/>
    <property type="match status" value="1"/>
</dbReference>
<dbReference type="Pfam" id="PF00011">
    <property type="entry name" value="HSP20"/>
    <property type="match status" value="1"/>
</dbReference>
<dbReference type="EMBL" id="SMAE01000007">
    <property type="protein sequence ID" value="TCS88702.1"/>
    <property type="molecule type" value="Genomic_DNA"/>
</dbReference>
<proteinExistence type="inferred from homology"/>
<protein>
    <submittedName>
        <fullName evidence="4">HSP20 family protein</fullName>
    </submittedName>
</protein>
<dbReference type="Proteomes" id="UP000294567">
    <property type="component" value="Unassembled WGS sequence"/>
</dbReference>
<evidence type="ECO:0000256" key="2">
    <source>
        <dbReference type="RuleBase" id="RU003616"/>
    </source>
</evidence>
<dbReference type="RefSeq" id="WP_132027727.1">
    <property type="nucleotide sequence ID" value="NZ_CP068564.1"/>
</dbReference>
<comment type="similarity">
    <text evidence="1 2">Belongs to the small heat shock protein (HSP20) family.</text>
</comment>
<dbReference type="Gene3D" id="2.60.40.790">
    <property type="match status" value="1"/>
</dbReference>
<dbReference type="InterPro" id="IPR002068">
    <property type="entry name" value="A-crystallin/Hsp20_dom"/>
</dbReference>
<dbReference type="SUPFAM" id="SSF49764">
    <property type="entry name" value="HSP20-like chaperones"/>
    <property type="match status" value="1"/>
</dbReference>
<evidence type="ECO:0000313" key="4">
    <source>
        <dbReference type="EMBL" id="TCS88702.1"/>
    </source>
</evidence>
<evidence type="ECO:0000313" key="5">
    <source>
        <dbReference type="Proteomes" id="UP000294567"/>
    </source>
</evidence>
<dbReference type="AlphaFoldDB" id="A0A4R3KXL0"/>
<feature type="domain" description="SHSP" evidence="3">
    <location>
        <begin position="32"/>
        <end position="144"/>
    </location>
</feature>
<accession>A0A4R3KXL0</accession>
<evidence type="ECO:0000259" key="3">
    <source>
        <dbReference type="PROSITE" id="PS01031"/>
    </source>
</evidence>
<dbReference type="PANTHER" id="PTHR11527">
    <property type="entry name" value="HEAT-SHOCK PROTEIN 20 FAMILY MEMBER"/>
    <property type="match status" value="1"/>
</dbReference>
<organism evidence="4 5">
    <name type="scientific">Keratinibaculum paraultunense</name>
    <dbReference type="NCBI Taxonomy" id="1278232"/>
    <lineage>
        <taxon>Bacteria</taxon>
        <taxon>Bacillati</taxon>
        <taxon>Bacillota</taxon>
        <taxon>Tissierellia</taxon>
        <taxon>Tissierellales</taxon>
        <taxon>Tepidimicrobiaceae</taxon>
        <taxon>Keratinibaculum</taxon>
    </lineage>
</organism>
<comment type="caution">
    <text evidence="4">The sequence shown here is derived from an EMBL/GenBank/DDBJ whole genome shotgun (WGS) entry which is preliminary data.</text>
</comment>
<gene>
    <name evidence="4" type="ORF">EDD65_10755</name>
</gene>
<dbReference type="InterPro" id="IPR008978">
    <property type="entry name" value="HSP20-like_chaperone"/>
</dbReference>
<keyword evidence="5" id="KW-1185">Reference proteome</keyword>
<evidence type="ECO:0000256" key="1">
    <source>
        <dbReference type="PROSITE-ProRule" id="PRU00285"/>
    </source>
</evidence>
<dbReference type="OrthoDB" id="9811615at2"/>